<sequence length="262" mass="27966">MSTDYDYPDELDDLNGRDRRRAKRNWRRDDHAQRMAWLRNQRQAEPTSPAAIVVLVVVVAIVILGLGGGLPRLFGDKSQDDGAPIGLLTPGRSIVLPTAPSNGQSGQPTTSTTTTSILTPPPPQTQRPQAATIAQASDTVGAWARAFYTRDPALETYAALVAKCSKYMTPEVASSFTAAGDPTYEALKTDGGRSTVIAAPVSAPPVNAEAPVDTPDRITRFVKVTIDVTGKNAQRFDVPLLITLTSQNNQWLVSDVSGGTGP</sequence>
<protein>
    <submittedName>
        <fullName evidence="3">Uncharacterized protein</fullName>
    </submittedName>
</protein>
<accession>A0A4R4YJ53</accession>
<keyword evidence="2" id="KW-0812">Transmembrane</keyword>
<feature type="compositionally biased region" description="Low complexity" evidence="1">
    <location>
        <begin position="104"/>
        <end position="118"/>
    </location>
</feature>
<gene>
    <name evidence="3" type="ORF">E1263_41700</name>
</gene>
<dbReference type="RefSeq" id="WP_132177885.1">
    <property type="nucleotide sequence ID" value="NZ_SMKX01000262.1"/>
</dbReference>
<evidence type="ECO:0000313" key="3">
    <source>
        <dbReference type="EMBL" id="TDD43382.1"/>
    </source>
</evidence>
<comment type="caution">
    <text evidence="3">The sequence shown here is derived from an EMBL/GenBank/DDBJ whole genome shotgun (WGS) entry which is preliminary data.</text>
</comment>
<organism evidence="3 4">
    <name type="scientific">Kribbella antibiotica</name>
    <dbReference type="NCBI Taxonomy" id="190195"/>
    <lineage>
        <taxon>Bacteria</taxon>
        <taxon>Bacillati</taxon>
        <taxon>Actinomycetota</taxon>
        <taxon>Actinomycetes</taxon>
        <taxon>Propionibacteriales</taxon>
        <taxon>Kribbellaceae</taxon>
        <taxon>Kribbella</taxon>
    </lineage>
</organism>
<dbReference type="Proteomes" id="UP000295124">
    <property type="component" value="Unassembled WGS sequence"/>
</dbReference>
<proteinExistence type="predicted"/>
<feature type="region of interest" description="Disordered" evidence="1">
    <location>
        <begin position="85"/>
        <end position="129"/>
    </location>
</feature>
<evidence type="ECO:0000256" key="1">
    <source>
        <dbReference type="SAM" id="MobiDB-lite"/>
    </source>
</evidence>
<dbReference type="OrthoDB" id="3831246at2"/>
<keyword evidence="4" id="KW-1185">Reference proteome</keyword>
<keyword evidence="2" id="KW-1133">Transmembrane helix</keyword>
<evidence type="ECO:0000256" key="2">
    <source>
        <dbReference type="SAM" id="Phobius"/>
    </source>
</evidence>
<evidence type="ECO:0000313" key="4">
    <source>
        <dbReference type="Proteomes" id="UP000295124"/>
    </source>
</evidence>
<name>A0A4R4YJ53_9ACTN</name>
<feature type="transmembrane region" description="Helical" evidence="2">
    <location>
        <begin position="50"/>
        <end position="70"/>
    </location>
</feature>
<reference evidence="3 4" key="1">
    <citation type="submission" date="2019-03" db="EMBL/GenBank/DDBJ databases">
        <title>Draft genome sequences of novel Actinobacteria.</title>
        <authorList>
            <person name="Sahin N."/>
            <person name="Ay H."/>
            <person name="Saygin H."/>
        </authorList>
    </citation>
    <scope>NUCLEOTIDE SEQUENCE [LARGE SCALE GENOMIC DNA]</scope>
    <source>
        <strain evidence="3 4">JCM 13523</strain>
    </source>
</reference>
<dbReference type="EMBL" id="SMKX01000262">
    <property type="protein sequence ID" value="TDD43382.1"/>
    <property type="molecule type" value="Genomic_DNA"/>
</dbReference>
<dbReference type="AlphaFoldDB" id="A0A4R4YJ53"/>
<keyword evidence="2" id="KW-0472">Membrane</keyword>